<reference evidence="1" key="1">
    <citation type="submission" date="2020-06" db="EMBL/GenBank/DDBJ databases">
        <authorList>
            <person name="Li T."/>
            <person name="Hu X."/>
            <person name="Zhang T."/>
            <person name="Song X."/>
            <person name="Zhang H."/>
            <person name="Dai N."/>
            <person name="Sheng W."/>
            <person name="Hou X."/>
            <person name="Wei L."/>
        </authorList>
    </citation>
    <scope>NUCLEOTIDE SEQUENCE</scope>
    <source>
        <strain evidence="1">G02</strain>
        <tissue evidence="1">Leaf</tissue>
    </source>
</reference>
<evidence type="ECO:0000313" key="1">
    <source>
        <dbReference type="EMBL" id="KAL0324761.1"/>
    </source>
</evidence>
<sequence>MGRTGCWTAGWASSSTGLVAGPQGWPCWAVGTGQWRGLGELGRWIRTALLDVSGGPAEELGWGSAELGRSDARLGGVLRWAGRSCAGLDAVGFDCTGAAGTGLEVAGWLDAALVAMTEMGCCWTGLRWAAGLGRRTGLCTEPLLD</sequence>
<dbReference type="EMBL" id="JACGWJ010000023">
    <property type="protein sequence ID" value="KAL0324761.1"/>
    <property type="molecule type" value="Genomic_DNA"/>
</dbReference>
<organism evidence="1">
    <name type="scientific">Sesamum radiatum</name>
    <name type="common">Black benniseed</name>
    <dbReference type="NCBI Taxonomy" id="300843"/>
    <lineage>
        <taxon>Eukaryota</taxon>
        <taxon>Viridiplantae</taxon>
        <taxon>Streptophyta</taxon>
        <taxon>Embryophyta</taxon>
        <taxon>Tracheophyta</taxon>
        <taxon>Spermatophyta</taxon>
        <taxon>Magnoliopsida</taxon>
        <taxon>eudicotyledons</taxon>
        <taxon>Gunneridae</taxon>
        <taxon>Pentapetalae</taxon>
        <taxon>asterids</taxon>
        <taxon>lamiids</taxon>
        <taxon>Lamiales</taxon>
        <taxon>Pedaliaceae</taxon>
        <taxon>Sesamum</taxon>
    </lineage>
</organism>
<proteinExistence type="predicted"/>
<dbReference type="AlphaFoldDB" id="A0AAW2M3Z0"/>
<accession>A0AAW2M3Z0</accession>
<name>A0AAW2M3Z0_SESRA</name>
<reference evidence="1" key="2">
    <citation type="journal article" date="2024" name="Plant">
        <title>Genomic evolution and insights into agronomic trait innovations of Sesamum species.</title>
        <authorList>
            <person name="Miao H."/>
            <person name="Wang L."/>
            <person name="Qu L."/>
            <person name="Liu H."/>
            <person name="Sun Y."/>
            <person name="Le M."/>
            <person name="Wang Q."/>
            <person name="Wei S."/>
            <person name="Zheng Y."/>
            <person name="Lin W."/>
            <person name="Duan Y."/>
            <person name="Cao H."/>
            <person name="Xiong S."/>
            <person name="Wang X."/>
            <person name="Wei L."/>
            <person name="Li C."/>
            <person name="Ma Q."/>
            <person name="Ju M."/>
            <person name="Zhao R."/>
            <person name="Li G."/>
            <person name="Mu C."/>
            <person name="Tian Q."/>
            <person name="Mei H."/>
            <person name="Zhang T."/>
            <person name="Gao T."/>
            <person name="Zhang H."/>
        </authorList>
    </citation>
    <scope>NUCLEOTIDE SEQUENCE</scope>
    <source>
        <strain evidence="1">G02</strain>
    </source>
</reference>
<gene>
    <name evidence="1" type="ORF">Sradi_5045400</name>
</gene>
<protein>
    <submittedName>
        <fullName evidence="1">Uncharacterized protein</fullName>
    </submittedName>
</protein>
<comment type="caution">
    <text evidence="1">The sequence shown here is derived from an EMBL/GenBank/DDBJ whole genome shotgun (WGS) entry which is preliminary data.</text>
</comment>